<dbReference type="SUPFAM" id="SSF46785">
    <property type="entry name" value="Winged helix' DNA-binding domain"/>
    <property type="match status" value="1"/>
</dbReference>
<evidence type="ECO:0000313" key="2">
    <source>
        <dbReference type="Proteomes" id="UP000184339"/>
    </source>
</evidence>
<evidence type="ECO:0000313" key="1">
    <source>
        <dbReference type="EMBL" id="SHN32185.1"/>
    </source>
</evidence>
<protein>
    <recommendedName>
        <fullName evidence="3">Helix-turn-helix domain-containing protein</fullName>
    </recommendedName>
</protein>
<evidence type="ECO:0008006" key="3">
    <source>
        <dbReference type="Google" id="ProtNLM"/>
    </source>
</evidence>
<dbReference type="OrthoDB" id="8777588at2"/>
<name>A0A1M7QLD9_9BURK</name>
<proteinExistence type="predicted"/>
<organism evidence="1 2">
    <name type="scientific">Duganella sacchari</name>
    <dbReference type="NCBI Taxonomy" id="551987"/>
    <lineage>
        <taxon>Bacteria</taxon>
        <taxon>Pseudomonadati</taxon>
        <taxon>Pseudomonadota</taxon>
        <taxon>Betaproteobacteria</taxon>
        <taxon>Burkholderiales</taxon>
        <taxon>Oxalobacteraceae</taxon>
        <taxon>Telluria group</taxon>
        <taxon>Duganella</taxon>
    </lineage>
</organism>
<accession>A0A1M7QLD9</accession>
<gene>
    <name evidence="1" type="ORF">SAMN05192549_107258</name>
</gene>
<dbReference type="EMBL" id="FRCX01000007">
    <property type="protein sequence ID" value="SHN32185.1"/>
    <property type="molecule type" value="Genomic_DNA"/>
</dbReference>
<dbReference type="AlphaFoldDB" id="A0A1M7QLD9"/>
<reference evidence="2" key="1">
    <citation type="submission" date="2016-11" db="EMBL/GenBank/DDBJ databases">
        <authorList>
            <person name="Varghese N."/>
            <person name="Submissions S."/>
        </authorList>
    </citation>
    <scope>NUCLEOTIDE SEQUENCE [LARGE SCALE GENOMIC DNA]</scope>
    <source>
        <strain evidence="2">Sac-22</strain>
    </source>
</reference>
<keyword evidence="2" id="KW-1185">Reference proteome</keyword>
<dbReference type="InterPro" id="IPR036390">
    <property type="entry name" value="WH_DNA-bd_sf"/>
</dbReference>
<dbReference type="STRING" id="551987.SAMN05192549_107258"/>
<sequence>MINLLTELKLMDDEVMAALAGVIEALWRIQQEWPDKSCSLAKLSKQTQRPMSVLRRQLSALEEAGLIALALDDGGVTGTVQLSAAGAQLAAELFS</sequence>
<dbReference type="InterPro" id="IPR036388">
    <property type="entry name" value="WH-like_DNA-bd_sf"/>
</dbReference>
<dbReference type="Gene3D" id="1.10.10.10">
    <property type="entry name" value="Winged helix-like DNA-binding domain superfamily/Winged helix DNA-binding domain"/>
    <property type="match status" value="1"/>
</dbReference>
<dbReference type="Proteomes" id="UP000184339">
    <property type="component" value="Unassembled WGS sequence"/>
</dbReference>